<proteinExistence type="predicted"/>
<dbReference type="EMBL" id="CAAALY010030877">
    <property type="protein sequence ID" value="VEL17051.1"/>
    <property type="molecule type" value="Genomic_DNA"/>
</dbReference>
<comment type="caution">
    <text evidence="2">The sequence shown here is derived from an EMBL/GenBank/DDBJ whole genome shotgun (WGS) entry which is preliminary data.</text>
</comment>
<protein>
    <submittedName>
        <fullName evidence="2">Uncharacterized protein</fullName>
    </submittedName>
</protein>
<sequence length="109" mass="12036">MGTRCVRLFASRLGNLHFSSSTRQLPPSPRLGGGARPRSGCVTKHKTDEISLEIGALSEKFIQSLSLWRATCEFPGPPKFVEELASYLSLQDTTIRSSSPTRSNNKVRE</sequence>
<evidence type="ECO:0000256" key="1">
    <source>
        <dbReference type="SAM" id="MobiDB-lite"/>
    </source>
</evidence>
<name>A0A3S5A178_9PLAT</name>
<feature type="region of interest" description="Disordered" evidence="1">
    <location>
        <begin position="20"/>
        <end position="42"/>
    </location>
</feature>
<keyword evidence="3" id="KW-1185">Reference proteome</keyword>
<accession>A0A3S5A178</accession>
<evidence type="ECO:0000313" key="3">
    <source>
        <dbReference type="Proteomes" id="UP000784294"/>
    </source>
</evidence>
<evidence type="ECO:0000313" key="2">
    <source>
        <dbReference type="EMBL" id="VEL17051.1"/>
    </source>
</evidence>
<reference evidence="2" key="1">
    <citation type="submission" date="2018-11" db="EMBL/GenBank/DDBJ databases">
        <authorList>
            <consortium name="Pathogen Informatics"/>
        </authorList>
    </citation>
    <scope>NUCLEOTIDE SEQUENCE</scope>
</reference>
<dbReference type="Proteomes" id="UP000784294">
    <property type="component" value="Unassembled WGS sequence"/>
</dbReference>
<organism evidence="2 3">
    <name type="scientific">Protopolystoma xenopodis</name>
    <dbReference type="NCBI Taxonomy" id="117903"/>
    <lineage>
        <taxon>Eukaryota</taxon>
        <taxon>Metazoa</taxon>
        <taxon>Spiralia</taxon>
        <taxon>Lophotrochozoa</taxon>
        <taxon>Platyhelminthes</taxon>
        <taxon>Monogenea</taxon>
        <taxon>Polyopisthocotylea</taxon>
        <taxon>Polystomatidea</taxon>
        <taxon>Polystomatidae</taxon>
        <taxon>Protopolystoma</taxon>
    </lineage>
</organism>
<dbReference type="AlphaFoldDB" id="A0A3S5A178"/>
<gene>
    <name evidence="2" type="ORF">PXEA_LOCUS10491</name>
</gene>